<dbReference type="Proteomes" id="UP000734854">
    <property type="component" value="Unassembled WGS sequence"/>
</dbReference>
<keyword evidence="4" id="KW-0804">Transcription</keyword>
<feature type="region of interest" description="Disordered" evidence="6">
    <location>
        <begin position="208"/>
        <end position="235"/>
    </location>
</feature>
<dbReference type="GO" id="GO:0005634">
    <property type="term" value="C:nucleus"/>
    <property type="evidence" value="ECO:0007669"/>
    <property type="project" value="UniProtKB-SubCell"/>
</dbReference>
<evidence type="ECO:0000256" key="3">
    <source>
        <dbReference type="ARBA" id="ARBA00023125"/>
    </source>
</evidence>
<dbReference type="InterPro" id="IPR001471">
    <property type="entry name" value="AP2/ERF_dom"/>
</dbReference>
<evidence type="ECO:0000259" key="7">
    <source>
        <dbReference type="SMART" id="SM00380"/>
    </source>
</evidence>
<comment type="subcellular location">
    <subcellularLocation>
        <location evidence="1">Nucleus</location>
    </subcellularLocation>
</comment>
<evidence type="ECO:0000256" key="1">
    <source>
        <dbReference type="ARBA" id="ARBA00004123"/>
    </source>
</evidence>
<evidence type="ECO:0000313" key="8">
    <source>
        <dbReference type="EMBL" id="KAG6514486.1"/>
    </source>
</evidence>
<feature type="domain" description="AP2/ERF" evidence="7">
    <location>
        <begin position="239"/>
        <end position="296"/>
    </location>
</feature>
<protein>
    <recommendedName>
        <fullName evidence="7">AP2/ERF domain-containing protein</fullName>
    </recommendedName>
</protein>
<dbReference type="Gene3D" id="3.30.730.10">
    <property type="entry name" value="AP2/ERF domain"/>
    <property type="match status" value="1"/>
</dbReference>
<keyword evidence="3" id="KW-0238">DNA-binding</keyword>
<proteinExistence type="predicted"/>
<evidence type="ECO:0000256" key="5">
    <source>
        <dbReference type="ARBA" id="ARBA00023242"/>
    </source>
</evidence>
<dbReference type="SMART" id="SM00380">
    <property type="entry name" value="AP2"/>
    <property type="match status" value="1"/>
</dbReference>
<feature type="compositionally biased region" description="Basic residues" evidence="6">
    <location>
        <begin position="222"/>
        <end position="231"/>
    </location>
</feature>
<evidence type="ECO:0000256" key="6">
    <source>
        <dbReference type="SAM" id="MobiDB-lite"/>
    </source>
</evidence>
<gene>
    <name evidence="8" type="ORF">ZIOFF_024846</name>
</gene>
<feature type="region of interest" description="Disordered" evidence="6">
    <location>
        <begin position="357"/>
        <end position="401"/>
    </location>
</feature>
<evidence type="ECO:0000313" key="9">
    <source>
        <dbReference type="Proteomes" id="UP000734854"/>
    </source>
</evidence>
<dbReference type="GO" id="GO:0003700">
    <property type="term" value="F:DNA-binding transcription factor activity"/>
    <property type="evidence" value="ECO:0007669"/>
    <property type="project" value="InterPro"/>
</dbReference>
<dbReference type="InterPro" id="IPR036955">
    <property type="entry name" value="AP2/ERF_dom_sf"/>
</dbReference>
<dbReference type="SUPFAM" id="SSF54171">
    <property type="entry name" value="DNA-binding domain"/>
    <property type="match status" value="1"/>
</dbReference>
<keyword evidence="9" id="KW-1185">Reference proteome</keyword>
<keyword evidence="5" id="KW-0539">Nucleus</keyword>
<evidence type="ECO:0000256" key="2">
    <source>
        <dbReference type="ARBA" id="ARBA00023015"/>
    </source>
</evidence>
<accession>A0A8J5LDT7</accession>
<name>A0A8J5LDT7_ZINOF</name>
<dbReference type="InterPro" id="IPR016177">
    <property type="entry name" value="DNA-bd_dom_sf"/>
</dbReference>
<organism evidence="8 9">
    <name type="scientific">Zingiber officinale</name>
    <name type="common">Ginger</name>
    <name type="synonym">Amomum zingiber</name>
    <dbReference type="NCBI Taxonomy" id="94328"/>
    <lineage>
        <taxon>Eukaryota</taxon>
        <taxon>Viridiplantae</taxon>
        <taxon>Streptophyta</taxon>
        <taxon>Embryophyta</taxon>
        <taxon>Tracheophyta</taxon>
        <taxon>Spermatophyta</taxon>
        <taxon>Magnoliopsida</taxon>
        <taxon>Liliopsida</taxon>
        <taxon>Zingiberales</taxon>
        <taxon>Zingiberaceae</taxon>
        <taxon>Zingiber</taxon>
    </lineage>
</organism>
<dbReference type="EMBL" id="JACMSC010000007">
    <property type="protein sequence ID" value="KAG6514486.1"/>
    <property type="molecule type" value="Genomic_DNA"/>
</dbReference>
<feature type="compositionally biased region" description="Polar residues" evidence="6">
    <location>
        <begin position="368"/>
        <end position="377"/>
    </location>
</feature>
<reference evidence="8 9" key="1">
    <citation type="submission" date="2020-08" db="EMBL/GenBank/DDBJ databases">
        <title>Plant Genome Project.</title>
        <authorList>
            <person name="Zhang R.-G."/>
        </authorList>
    </citation>
    <scope>NUCLEOTIDE SEQUENCE [LARGE SCALE GENOMIC DNA]</scope>
    <source>
        <tissue evidence="8">Rhizome</tissue>
    </source>
</reference>
<dbReference type="FunFam" id="3.30.730.10:FF:000007">
    <property type="entry name" value="ethylene-responsive transcription factor-like protein At4g13040"/>
    <property type="match status" value="1"/>
</dbReference>
<sequence length="401" mass="45756">MVQSPLRSRLRYTFRHPFNAHAPHRLEEGDVERRIEGVEEKKGGGIVPRLRLRLLRASLKIKGEYILFEIPRGDKDRNLMSFGILLVDFVVLMEIGALGAGNPSQIEKVRMFVLHGCRRRHASLVSSWPAVMVSIRRRRYLGICSGKGSSPVVVPKHIEIPTADENSSQHVKTMAVHSVPSVETSLQNLVSKSEIYTRSMDESSMIMSKEEPNPYYPGKDIKHGKRHRRKHNDNQEPCMMRGVYFKNMKWQAAIKVDKKQIHLGTVGSQEEAARLYDRAAFMCGREPNFELLAEEKQELRQYNWEEFLTMTRSAINNKSNEAPVFLSIPCHADENLPCPFSLFFSSFFFPIENQRRLSPGKRKKPSEAQISSSSNWEQEGGSHDSSMSDDNEDIDANVSVL</sequence>
<evidence type="ECO:0000256" key="4">
    <source>
        <dbReference type="ARBA" id="ARBA00023163"/>
    </source>
</evidence>
<dbReference type="AlphaFoldDB" id="A0A8J5LDT7"/>
<dbReference type="GO" id="GO:0003677">
    <property type="term" value="F:DNA binding"/>
    <property type="evidence" value="ECO:0007669"/>
    <property type="project" value="UniProtKB-KW"/>
</dbReference>
<keyword evidence="2" id="KW-0805">Transcription regulation</keyword>
<comment type="caution">
    <text evidence="8">The sequence shown here is derived from an EMBL/GenBank/DDBJ whole genome shotgun (WGS) entry which is preliminary data.</text>
</comment>